<protein>
    <submittedName>
        <fullName evidence="2">Uncharacterized protein</fullName>
    </submittedName>
</protein>
<reference evidence="2 3" key="1">
    <citation type="submission" date="2011-02" db="EMBL/GenBank/DDBJ databases">
        <title>The Genome Sequence of Sphaeroforma arctica JP610.</title>
        <authorList>
            <consortium name="The Broad Institute Genome Sequencing Platform"/>
            <person name="Russ C."/>
            <person name="Cuomo C."/>
            <person name="Young S.K."/>
            <person name="Zeng Q."/>
            <person name="Gargeya S."/>
            <person name="Alvarado L."/>
            <person name="Berlin A."/>
            <person name="Chapman S.B."/>
            <person name="Chen Z."/>
            <person name="Freedman E."/>
            <person name="Gellesch M."/>
            <person name="Goldberg J."/>
            <person name="Griggs A."/>
            <person name="Gujja S."/>
            <person name="Heilman E."/>
            <person name="Heiman D."/>
            <person name="Howarth C."/>
            <person name="Mehta T."/>
            <person name="Neiman D."/>
            <person name="Pearson M."/>
            <person name="Roberts A."/>
            <person name="Saif S."/>
            <person name="Shea T."/>
            <person name="Shenoy N."/>
            <person name="Sisk P."/>
            <person name="Stolte C."/>
            <person name="Sykes S."/>
            <person name="White J."/>
            <person name="Yandava C."/>
            <person name="Burger G."/>
            <person name="Gray M.W."/>
            <person name="Holland P.W.H."/>
            <person name="King N."/>
            <person name="Lang F.B.F."/>
            <person name="Roger A.J."/>
            <person name="Ruiz-Trillo I."/>
            <person name="Haas B."/>
            <person name="Nusbaum C."/>
            <person name="Birren B."/>
        </authorList>
    </citation>
    <scope>NUCLEOTIDE SEQUENCE [LARGE SCALE GENOMIC DNA]</scope>
    <source>
        <strain evidence="2 3">JP610</strain>
    </source>
</reference>
<feature type="non-terminal residue" evidence="2">
    <location>
        <position position="1"/>
    </location>
</feature>
<accession>A0A0L0F961</accession>
<dbReference type="GeneID" id="25914680"/>
<proteinExistence type="predicted"/>
<sequence length="151" mass="16489">GDGFNLSSDILPAPDAAADDSEDLDDLNDESFHSSDSEHEACRMDRMRKKLHVTKENLVFSAAAKERPPMGIAFNFSMKLCYNMMSSLRDTIPPALFVWCKGVLIGTSAQMSFFGSVTAGTCYAFTRLDNGSWSWPAQYGVVGAGAYFGMC</sequence>
<evidence type="ECO:0000313" key="2">
    <source>
        <dbReference type="EMBL" id="KNC73264.1"/>
    </source>
</evidence>
<dbReference type="AlphaFoldDB" id="A0A0L0F961"/>
<evidence type="ECO:0000313" key="3">
    <source>
        <dbReference type="Proteomes" id="UP000054560"/>
    </source>
</evidence>
<dbReference type="RefSeq" id="XP_014147166.1">
    <property type="nucleotide sequence ID" value="XM_014291691.1"/>
</dbReference>
<feature type="region of interest" description="Disordered" evidence="1">
    <location>
        <begin position="1"/>
        <end position="39"/>
    </location>
</feature>
<keyword evidence="3" id="KW-1185">Reference proteome</keyword>
<name>A0A0L0F961_9EUKA</name>
<dbReference type="Proteomes" id="UP000054560">
    <property type="component" value="Unassembled WGS sequence"/>
</dbReference>
<feature type="compositionally biased region" description="Basic and acidic residues" evidence="1">
    <location>
        <begin position="30"/>
        <end position="39"/>
    </location>
</feature>
<organism evidence="2 3">
    <name type="scientific">Sphaeroforma arctica JP610</name>
    <dbReference type="NCBI Taxonomy" id="667725"/>
    <lineage>
        <taxon>Eukaryota</taxon>
        <taxon>Ichthyosporea</taxon>
        <taxon>Ichthyophonida</taxon>
        <taxon>Sphaeroforma</taxon>
    </lineage>
</organism>
<feature type="non-terminal residue" evidence="2">
    <location>
        <position position="151"/>
    </location>
</feature>
<evidence type="ECO:0000256" key="1">
    <source>
        <dbReference type="SAM" id="MobiDB-lite"/>
    </source>
</evidence>
<dbReference type="EMBL" id="KQ245847">
    <property type="protein sequence ID" value="KNC73264.1"/>
    <property type="molecule type" value="Genomic_DNA"/>
</dbReference>
<feature type="compositionally biased region" description="Acidic residues" evidence="1">
    <location>
        <begin position="17"/>
        <end position="29"/>
    </location>
</feature>
<feature type="compositionally biased region" description="Low complexity" evidence="1">
    <location>
        <begin position="7"/>
        <end position="16"/>
    </location>
</feature>
<gene>
    <name evidence="2" type="ORF">SARC_14176</name>
</gene>